<protein>
    <submittedName>
        <fullName evidence="2">Uncharacterized protein</fullName>
    </submittedName>
</protein>
<reference evidence="2 3" key="1">
    <citation type="submission" date="2015-07" db="EMBL/GenBank/DDBJ databases">
        <authorList>
            <person name="Noorani M."/>
        </authorList>
    </citation>
    <scope>NUCLEOTIDE SEQUENCE [LARGE SCALE GENOMIC DNA]</scope>
    <source>
        <strain evidence="2">BBA 69670</strain>
    </source>
</reference>
<keyword evidence="3" id="KW-1185">Reference proteome</keyword>
<dbReference type="AlphaFoldDB" id="A0A0K6GDC8"/>
<name>A0A0K6GDC8_9AGAM</name>
<dbReference type="Proteomes" id="UP000044841">
    <property type="component" value="Unassembled WGS sequence"/>
</dbReference>
<evidence type="ECO:0000313" key="2">
    <source>
        <dbReference type="EMBL" id="CUA76465.1"/>
    </source>
</evidence>
<sequence>MPPLENMELADDPLPTHGAADGKRMEVPLPKISMADMLKAAAAMKAGKSSLDFAKPREDSHVPKLPLGQPPTKRKGLADNSGGRGGKKMRSTR</sequence>
<accession>A0A0K6GDC8</accession>
<proteinExistence type="predicted"/>
<feature type="region of interest" description="Disordered" evidence="1">
    <location>
        <begin position="46"/>
        <end position="93"/>
    </location>
</feature>
<dbReference type="EMBL" id="CYGV01001694">
    <property type="protein sequence ID" value="CUA76465.1"/>
    <property type="molecule type" value="Genomic_DNA"/>
</dbReference>
<feature type="region of interest" description="Disordered" evidence="1">
    <location>
        <begin position="1"/>
        <end position="25"/>
    </location>
</feature>
<evidence type="ECO:0000256" key="1">
    <source>
        <dbReference type="SAM" id="MobiDB-lite"/>
    </source>
</evidence>
<evidence type="ECO:0000313" key="3">
    <source>
        <dbReference type="Proteomes" id="UP000044841"/>
    </source>
</evidence>
<organism evidence="2 3">
    <name type="scientific">Rhizoctonia solani</name>
    <dbReference type="NCBI Taxonomy" id="456999"/>
    <lineage>
        <taxon>Eukaryota</taxon>
        <taxon>Fungi</taxon>
        <taxon>Dikarya</taxon>
        <taxon>Basidiomycota</taxon>
        <taxon>Agaricomycotina</taxon>
        <taxon>Agaricomycetes</taxon>
        <taxon>Cantharellales</taxon>
        <taxon>Ceratobasidiaceae</taxon>
        <taxon>Rhizoctonia</taxon>
    </lineage>
</organism>
<gene>
    <name evidence="2" type="ORF">RSOLAG22IIIB_12310</name>
</gene>